<keyword evidence="5" id="KW-0378">Hydrolase</keyword>
<dbReference type="RefSeq" id="WP_222846320.1">
    <property type="nucleotide sequence ID" value="NZ_CAAHFH010000002.1"/>
</dbReference>
<dbReference type="AlphaFoldDB" id="A0A6C2UL08"/>
<dbReference type="EMBL" id="CAAHFH010000002">
    <property type="protein sequence ID" value="VGO20788.1"/>
    <property type="molecule type" value="Genomic_DNA"/>
</dbReference>
<evidence type="ECO:0000256" key="7">
    <source>
        <dbReference type="SAM" id="SignalP"/>
    </source>
</evidence>
<evidence type="ECO:0000256" key="6">
    <source>
        <dbReference type="ARBA" id="ARBA00022837"/>
    </source>
</evidence>
<evidence type="ECO:0000259" key="8">
    <source>
        <dbReference type="Pfam" id="PF00884"/>
    </source>
</evidence>
<dbReference type="InterPro" id="IPR050738">
    <property type="entry name" value="Sulfatase"/>
</dbReference>
<dbReference type="GO" id="GO:0004065">
    <property type="term" value="F:arylsulfatase activity"/>
    <property type="evidence" value="ECO:0007669"/>
    <property type="project" value="TreeGrafter"/>
</dbReference>
<evidence type="ECO:0000256" key="5">
    <source>
        <dbReference type="ARBA" id="ARBA00022801"/>
    </source>
</evidence>
<feature type="domain" description="Sulfatase N-terminal" evidence="8">
    <location>
        <begin position="30"/>
        <end position="405"/>
    </location>
</feature>
<dbReference type="InterPro" id="IPR000917">
    <property type="entry name" value="Sulfatase_N"/>
</dbReference>
<name>A0A6C2UL08_9BACT</name>
<dbReference type="InterPro" id="IPR017850">
    <property type="entry name" value="Alkaline_phosphatase_core_sf"/>
</dbReference>
<keyword evidence="6" id="KW-0106">Calcium</keyword>
<dbReference type="InterPro" id="IPR024607">
    <property type="entry name" value="Sulfatase_CS"/>
</dbReference>
<proteinExistence type="inferred from homology"/>
<evidence type="ECO:0000256" key="3">
    <source>
        <dbReference type="ARBA" id="ARBA00022723"/>
    </source>
</evidence>
<feature type="chain" id="PRO_5028966178" evidence="7">
    <location>
        <begin position="24"/>
        <end position="511"/>
    </location>
</feature>
<evidence type="ECO:0000256" key="2">
    <source>
        <dbReference type="ARBA" id="ARBA00008779"/>
    </source>
</evidence>
<keyword evidence="4 7" id="KW-0732">Signal</keyword>
<gene>
    <name evidence="9" type="ORF">SCARR_02855</name>
</gene>
<evidence type="ECO:0000256" key="1">
    <source>
        <dbReference type="ARBA" id="ARBA00001913"/>
    </source>
</evidence>
<dbReference type="PANTHER" id="PTHR42693:SF42">
    <property type="entry name" value="ARYLSULFATASE G"/>
    <property type="match status" value="1"/>
</dbReference>
<keyword evidence="10" id="KW-1185">Reference proteome</keyword>
<comment type="cofactor">
    <cofactor evidence="1">
        <name>Ca(2+)</name>
        <dbReference type="ChEBI" id="CHEBI:29108"/>
    </cofactor>
</comment>
<comment type="similarity">
    <text evidence="2">Belongs to the sulfatase family.</text>
</comment>
<protein>
    <submittedName>
        <fullName evidence="9">Arylsulfatase</fullName>
    </submittedName>
</protein>
<evidence type="ECO:0000313" key="9">
    <source>
        <dbReference type="EMBL" id="VGO20788.1"/>
    </source>
</evidence>
<evidence type="ECO:0000313" key="10">
    <source>
        <dbReference type="Proteomes" id="UP000346198"/>
    </source>
</evidence>
<sequence length="511" mass="57805">MKNMKNYVLSAVVATVGLFGAHAESSAEKPNILFILADDQCYDTIHALGNPEIQTPSLDRLVERGTSFSNTYNMGAWGAAVCVASRAMLNTGRSVWHAGCMYGDPRIDPDFKFPLKGKVLDREKMNFNMIGEAVMTDAFQQGELWSQQMKAAGYETYMSGKWHVQHVKPEQVFDTTQNVRGGMPRTTQDVYKRKYEPGVADVWSPSDETLNGYWQGGTHWSEVLANDAEAFIDQAKESDKPFFMYLAFNAPHDPRQAPQRFVDMYPVDKIKLPESFLPENPCLDPMGCPKNLRDEMLAPFPRTEYSVKVNIQEYYALISHMDEQIGRMLDALEASGEWDNTYIFFTADHGLAVGKHGLMGKQSMFEHSMRPPLLLVGPGVPANNTVDGNVYLQDVMPTSLELAGAPVPKYVYFKSLLPVLRGEREGNYSRVYGSYMHRQRMIVEDGYKLILYPKSGTVLLYNLEKDPQELTDLAGKFEYATLKKKLFRSFLELQEELDDPLDIKGIYSDLM</sequence>
<evidence type="ECO:0000256" key="4">
    <source>
        <dbReference type="ARBA" id="ARBA00022729"/>
    </source>
</evidence>
<dbReference type="Gene3D" id="3.40.720.10">
    <property type="entry name" value="Alkaline Phosphatase, subunit A"/>
    <property type="match status" value="1"/>
</dbReference>
<organism evidence="9 10">
    <name type="scientific">Pontiella sulfatireligans</name>
    <dbReference type="NCBI Taxonomy" id="2750658"/>
    <lineage>
        <taxon>Bacteria</taxon>
        <taxon>Pseudomonadati</taxon>
        <taxon>Kiritimatiellota</taxon>
        <taxon>Kiritimatiellia</taxon>
        <taxon>Kiritimatiellales</taxon>
        <taxon>Pontiellaceae</taxon>
        <taxon>Pontiella</taxon>
    </lineage>
</organism>
<dbReference type="SUPFAM" id="SSF53649">
    <property type="entry name" value="Alkaline phosphatase-like"/>
    <property type="match status" value="1"/>
</dbReference>
<dbReference type="CDD" id="cd16155">
    <property type="entry name" value="sulfatase_like"/>
    <property type="match status" value="1"/>
</dbReference>
<dbReference type="PANTHER" id="PTHR42693">
    <property type="entry name" value="ARYLSULFATASE FAMILY MEMBER"/>
    <property type="match status" value="1"/>
</dbReference>
<dbReference type="GO" id="GO:0046872">
    <property type="term" value="F:metal ion binding"/>
    <property type="evidence" value="ECO:0007669"/>
    <property type="project" value="UniProtKB-KW"/>
</dbReference>
<feature type="signal peptide" evidence="7">
    <location>
        <begin position="1"/>
        <end position="23"/>
    </location>
</feature>
<dbReference type="Pfam" id="PF00884">
    <property type="entry name" value="Sulfatase"/>
    <property type="match status" value="1"/>
</dbReference>
<accession>A0A6C2UL08</accession>
<dbReference type="PROSITE" id="PS00149">
    <property type="entry name" value="SULFATASE_2"/>
    <property type="match status" value="1"/>
</dbReference>
<reference evidence="9 10" key="1">
    <citation type="submission" date="2019-04" db="EMBL/GenBank/DDBJ databases">
        <authorList>
            <person name="Van Vliet M D."/>
        </authorList>
    </citation>
    <scope>NUCLEOTIDE SEQUENCE [LARGE SCALE GENOMIC DNA]</scope>
    <source>
        <strain evidence="9 10">F21</strain>
    </source>
</reference>
<dbReference type="Proteomes" id="UP000346198">
    <property type="component" value="Unassembled WGS sequence"/>
</dbReference>
<keyword evidence="3" id="KW-0479">Metal-binding</keyword>